<dbReference type="RefSeq" id="WP_310798517.1">
    <property type="nucleotide sequence ID" value="NZ_CP123872.1"/>
</dbReference>
<protein>
    <recommendedName>
        <fullName evidence="2">UPF0301 protein QGN29_14100</fullName>
    </recommendedName>
</protein>
<dbReference type="SUPFAM" id="SSF143456">
    <property type="entry name" value="VC0467-like"/>
    <property type="match status" value="1"/>
</dbReference>
<comment type="similarity">
    <text evidence="1 2">Belongs to the UPF0301 (AlgH) family.</text>
</comment>
<organism evidence="3 4">
    <name type="scientific">Temperatibacter marinus</name>
    <dbReference type="NCBI Taxonomy" id="1456591"/>
    <lineage>
        <taxon>Bacteria</taxon>
        <taxon>Pseudomonadati</taxon>
        <taxon>Pseudomonadota</taxon>
        <taxon>Alphaproteobacteria</taxon>
        <taxon>Kordiimonadales</taxon>
        <taxon>Temperatibacteraceae</taxon>
        <taxon>Temperatibacter</taxon>
    </lineage>
</organism>
<dbReference type="EMBL" id="CP123872">
    <property type="protein sequence ID" value="WND02681.1"/>
    <property type="molecule type" value="Genomic_DNA"/>
</dbReference>
<dbReference type="PANTHER" id="PTHR30327">
    <property type="entry name" value="UNCHARACTERIZED PROTEIN YQGE"/>
    <property type="match status" value="1"/>
</dbReference>
<dbReference type="Gene3D" id="3.40.1740.10">
    <property type="entry name" value="VC0467-like"/>
    <property type="match status" value="1"/>
</dbReference>
<dbReference type="HAMAP" id="MF_00758">
    <property type="entry name" value="UPF0301"/>
    <property type="match status" value="1"/>
</dbReference>
<keyword evidence="4" id="KW-1185">Reference proteome</keyword>
<sequence>MTSSPYLKGHLLLAMPGMSDPRFDRSVVLLCSHDETGAMGVVLNQPLSNMSLSSLMEQLDITIDEEIEALIHCGGPVEPGRGFVIHSADYSQDSTTVINEKLAVTATTDVLKAIANNEGPEHYVIALGYAGWSAGQLEGEIQQNSWMTSASDTELLFHTEADNIWPRAMAMLGIDISMLSLDSGHA</sequence>
<dbReference type="Proteomes" id="UP001268683">
    <property type="component" value="Chromosome"/>
</dbReference>
<proteinExistence type="inferred from homology"/>
<dbReference type="KEGG" id="tmk:QGN29_14100"/>
<dbReference type="NCBIfam" id="NF001266">
    <property type="entry name" value="PRK00228.1-1"/>
    <property type="match status" value="1"/>
</dbReference>
<dbReference type="PANTHER" id="PTHR30327:SF1">
    <property type="entry name" value="UPF0301 PROTEIN YQGE"/>
    <property type="match status" value="1"/>
</dbReference>
<evidence type="ECO:0000256" key="2">
    <source>
        <dbReference type="HAMAP-Rule" id="MF_00758"/>
    </source>
</evidence>
<evidence type="ECO:0000313" key="3">
    <source>
        <dbReference type="EMBL" id="WND02681.1"/>
    </source>
</evidence>
<name>A0AA52EII9_9PROT</name>
<dbReference type="NCBIfam" id="NF001268">
    <property type="entry name" value="PRK00228.1-4"/>
    <property type="match status" value="1"/>
</dbReference>
<accession>A0AA52EII9</accession>
<gene>
    <name evidence="3" type="ORF">QGN29_14100</name>
</gene>
<evidence type="ECO:0000313" key="4">
    <source>
        <dbReference type="Proteomes" id="UP001268683"/>
    </source>
</evidence>
<dbReference type="GO" id="GO:0005829">
    <property type="term" value="C:cytosol"/>
    <property type="evidence" value="ECO:0007669"/>
    <property type="project" value="TreeGrafter"/>
</dbReference>
<dbReference type="AlphaFoldDB" id="A0AA52EII9"/>
<dbReference type="Pfam" id="PF02622">
    <property type="entry name" value="DUF179"/>
    <property type="match status" value="1"/>
</dbReference>
<dbReference type="InterPro" id="IPR003774">
    <property type="entry name" value="AlgH-like"/>
</dbReference>
<evidence type="ECO:0000256" key="1">
    <source>
        <dbReference type="ARBA" id="ARBA00009600"/>
    </source>
</evidence>
<reference evidence="3" key="1">
    <citation type="submission" date="2023-04" db="EMBL/GenBank/DDBJ databases">
        <title>Complete genome sequence of Temperatibacter marinus.</title>
        <authorList>
            <person name="Rong J.-C."/>
            <person name="Yi M.-L."/>
            <person name="Zhao Q."/>
        </authorList>
    </citation>
    <scope>NUCLEOTIDE SEQUENCE</scope>
    <source>
        <strain evidence="3">NBRC 110045</strain>
    </source>
</reference>